<accession>A0A6A6JC61</accession>
<dbReference type="GeneID" id="54546400"/>
<dbReference type="Proteomes" id="UP000800097">
    <property type="component" value="Unassembled WGS sequence"/>
</dbReference>
<evidence type="ECO:0000313" key="2">
    <source>
        <dbReference type="EMBL" id="KAF2273804.1"/>
    </source>
</evidence>
<proteinExistence type="predicted"/>
<feature type="compositionally biased region" description="Polar residues" evidence="1">
    <location>
        <begin position="7"/>
        <end position="29"/>
    </location>
</feature>
<evidence type="ECO:0000256" key="1">
    <source>
        <dbReference type="SAM" id="MobiDB-lite"/>
    </source>
</evidence>
<dbReference type="RefSeq" id="XP_033651343.1">
    <property type="nucleotide sequence ID" value="XM_033793225.1"/>
</dbReference>
<evidence type="ECO:0000313" key="3">
    <source>
        <dbReference type="Proteomes" id="UP000800097"/>
    </source>
</evidence>
<dbReference type="EMBL" id="ML986507">
    <property type="protein sequence ID" value="KAF2273804.1"/>
    <property type="molecule type" value="Genomic_DNA"/>
</dbReference>
<protein>
    <submittedName>
        <fullName evidence="2">Uncharacterized protein</fullName>
    </submittedName>
</protein>
<feature type="region of interest" description="Disordered" evidence="1">
    <location>
        <begin position="1"/>
        <end position="55"/>
    </location>
</feature>
<dbReference type="AlphaFoldDB" id="A0A6A6JC61"/>
<sequence>MKKKEASSQSQATMDQSIETTELATNCPTSPVDIPRLPNIDTGNQAHGPQQLYPSIGEVPQQYNPNVSSLNLGFETAGLAGEELGDFHPDLTGTCTDNNPHGMHSQLLPTPPTDAADILARPPPGPPPSGSYYSHTSGPSPQSPTHTPHSHDYHGPESHHQHFSPRAVSKSTMISPRHPPFPTIPQQPPCAYSPPPTTVFGSSYFCAGSPRMPTHSPYQNRSRKPHLQHCQPSNHEWTPWPDRCRRSSNHECVSFSYQCMGNYSNQRPPCSCLPGSGPASYQLPQPNGRCHPHNPYADRAPTYHPWTGLGESTPAGYGPWQAARGAGAIDPDMDAALPLSTKRDCCCGRC</sequence>
<reference evidence="2" key="1">
    <citation type="journal article" date="2020" name="Stud. Mycol.">
        <title>101 Dothideomycetes genomes: a test case for predicting lifestyles and emergence of pathogens.</title>
        <authorList>
            <person name="Haridas S."/>
            <person name="Albert R."/>
            <person name="Binder M."/>
            <person name="Bloem J."/>
            <person name="Labutti K."/>
            <person name="Salamov A."/>
            <person name="Andreopoulos B."/>
            <person name="Baker S."/>
            <person name="Barry K."/>
            <person name="Bills G."/>
            <person name="Bluhm B."/>
            <person name="Cannon C."/>
            <person name="Castanera R."/>
            <person name="Culley D."/>
            <person name="Daum C."/>
            <person name="Ezra D."/>
            <person name="Gonzalez J."/>
            <person name="Henrissat B."/>
            <person name="Kuo A."/>
            <person name="Liang C."/>
            <person name="Lipzen A."/>
            <person name="Lutzoni F."/>
            <person name="Magnuson J."/>
            <person name="Mondo S."/>
            <person name="Nolan M."/>
            <person name="Ohm R."/>
            <person name="Pangilinan J."/>
            <person name="Park H.-J."/>
            <person name="Ramirez L."/>
            <person name="Alfaro M."/>
            <person name="Sun H."/>
            <person name="Tritt A."/>
            <person name="Yoshinaga Y."/>
            <person name="Zwiers L.-H."/>
            <person name="Turgeon B."/>
            <person name="Goodwin S."/>
            <person name="Spatafora J."/>
            <person name="Crous P."/>
            <person name="Grigoriev I."/>
        </authorList>
    </citation>
    <scope>NUCLEOTIDE SEQUENCE</scope>
    <source>
        <strain evidence="2">CBS 379.55</strain>
    </source>
</reference>
<feature type="compositionally biased region" description="Low complexity" evidence="1">
    <location>
        <begin position="130"/>
        <end position="147"/>
    </location>
</feature>
<feature type="compositionally biased region" description="Pro residues" evidence="1">
    <location>
        <begin position="177"/>
        <end position="193"/>
    </location>
</feature>
<feature type="compositionally biased region" description="Basic and acidic residues" evidence="1">
    <location>
        <begin position="149"/>
        <end position="160"/>
    </location>
</feature>
<organism evidence="2 3">
    <name type="scientific">Westerdykella ornata</name>
    <dbReference type="NCBI Taxonomy" id="318751"/>
    <lineage>
        <taxon>Eukaryota</taxon>
        <taxon>Fungi</taxon>
        <taxon>Dikarya</taxon>
        <taxon>Ascomycota</taxon>
        <taxon>Pezizomycotina</taxon>
        <taxon>Dothideomycetes</taxon>
        <taxon>Pleosporomycetidae</taxon>
        <taxon>Pleosporales</taxon>
        <taxon>Sporormiaceae</taxon>
        <taxon>Westerdykella</taxon>
    </lineage>
</organism>
<feature type="region of interest" description="Disordered" evidence="1">
    <location>
        <begin position="90"/>
        <end position="193"/>
    </location>
</feature>
<name>A0A6A6JC61_WESOR</name>
<keyword evidence="3" id="KW-1185">Reference proteome</keyword>
<gene>
    <name evidence="2" type="ORF">EI97DRAFT_145038</name>
</gene>